<sequence>MENEERRNPPFVEEGRNEEPDLVSLRYEVASAKRQIGSLQAMIAKKNREAAYLKDQLIEKDVLLKEAAACIGDALALCREQLSRLEKTSRLYMSYEMEWQAINARLSKMKDQLPEIPACEEPGGNGKALEEVRNRVGARMESAGENLRRMFEE</sequence>
<evidence type="ECO:0000313" key="1">
    <source>
        <dbReference type="EMBL" id="HJA91962.1"/>
    </source>
</evidence>
<dbReference type="Proteomes" id="UP000886858">
    <property type="component" value="Unassembled WGS sequence"/>
</dbReference>
<reference evidence="1" key="1">
    <citation type="journal article" date="2021" name="PeerJ">
        <title>Extensive microbial diversity within the chicken gut microbiome revealed by metagenomics and culture.</title>
        <authorList>
            <person name="Gilroy R."/>
            <person name="Ravi A."/>
            <person name="Getino M."/>
            <person name="Pursley I."/>
            <person name="Horton D.L."/>
            <person name="Alikhan N.F."/>
            <person name="Baker D."/>
            <person name="Gharbi K."/>
            <person name="Hall N."/>
            <person name="Watson M."/>
            <person name="Adriaenssens E.M."/>
            <person name="Foster-Nyarko E."/>
            <person name="Jarju S."/>
            <person name="Secka A."/>
            <person name="Antonio M."/>
            <person name="Oren A."/>
            <person name="Chaudhuri R.R."/>
            <person name="La Ragione R."/>
            <person name="Hildebrand F."/>
            <person name="Pallen M.J."/>
        </authorList>
    </citation>
    <scope>NUCLEOTIDE SEQUENCE</scope>
    <source>
        <strain evidence="1">CHK179-7159</strain>
    </source>
</reference>
<evidence type="ECO:0000313" key="2">
    <source>
        <dbReference type="Proteomes" id="UP000886858"/>
    </source>
</evidence>
<organism evidence="1 2">
    <name type="scientific">Candidatus Eisenbergiella merdipullorum</name>
    <dbReference type="NCBI Taxonomy" id="2838553"/>
    <lineage>
        <taxon>Bacteria</taxon>
        <taxon>Bacillati</taxon>
        <taxon>Bacillota</taxon>
        <taxon>Clostridia</taxon>
        <taxon>Lachnospirales</taxon>
        <taxon>Lachnospiraceae</taxon>
        <taxon>Eisenbergiella</taxon>
    </lineage>
</organism>
<protein>
    <submittedName>
        <fullName evidence="1">Uncharacterized protein</fullName>
    </submittedName>
</protein>
<reference evidence="1" key="2">
    <citation type="submission" date="2021-04" db="EMBL/GenBank/DDBJ databases">
        <authorList>
            <person name="Gilroy R."/>
        </authorList>
    </citation>
    <scope>NUCLEOTIDE SEQUENCE</scope>
    <source>
        <strain evidence="1">CHK179-7159</strain>
    </source>
</reference>
<accession>A0A9D2KXY9</accession>
<name>A0A9D2KXY9_9FIRM</name>
<dbReference type="EMBL" id="DWYY01000030">
    <property type="protein sequence ID" value="HJA91962.1"/>
    <property type="molecule type" value="Genomic_DNA"/>
</dbReference>
<proteinExistence type="predicted"/>
<comment type="caution">
    <text evidence="1">The sequence shown here is derived from an EMBL/GenBank/DDBJ whole genome shotgun (WGS) entry which is preliminary data.</text>
</comment>
<gene>
    <name evidence="1" type="ORF">H9717_02385</name>
</gene>
<dbReference type="AlphaFoldDB" id="A0A9D2KXY9"/>